<feature type="region of interest" description="Disordered" evidence="1">
    <location>
        <begin position="271"/>
        <end position="290"/>
    </location>
</feature>
<feature type="compositionally biased region" description="Polar residues" evidence="1">
    <location>
        <begin position="758"/>
        <end position="788"/>
    </location>
</feature>
<feature type="region of interest" description="Disordered" evidence="1">
    <location>
        <begin position="750"/>
        <end position="788"/>
    </location>
</feature>
<feature type="region of interest" description="Disordered" evidence="1">
    <location>
        <begin position="331"/>
        <end position="353"/>
    </location>
</feature>
<evidence type="ECO:0000313" key="3">
    <source>
        <dbReference type="Proteomes" id="UP000054270"/>
    </source>
</evidence>
<name>A0A0D2P2S6_HYPSF</name>
<reference evidence="3" key="1">
    <citation type="submission" date="2014-04" db="EMBL/GenBank/DDBJ databases">
        <title>Evolutionary Origins and Diversification of the Mycorrhizal Mutualists.</title>
        <authorList>
            <consortium name="DOE Joint Genome Institute"/>
            <consortium name="Mycorrhizal Genomics Consortium"/>
            <person name="Kohler A."/>
            <person name="Kuo A."/>
            <person name="Nagy L.G."/>
            <person name="Floudas D."/>
            <person name="Copeland A."/>
            <person name="Barry K.W."/>
            <person name="Cichocki N."/>
            <person name="Veneault-Fourrey C."/>
            <person name="LaButti K."/>
            <person name="Lindquist E.A."/>
            <person name="Lipzen A."/>
            <person name="Lundell T."/>
            <person name="Morin E."/>
            <person name="Murat C."/>
            <person name="Riley R."/>
            <person name="Ohm R."/>
            <person name="Sun H."/>
            <person name="Tunlid A."/>
            <person name="Henrissat B."/>
            <person name="Grigoriev I.V."/>
            <person name="Hibbett D.S."/>
            <person name="Martin F."/>
        </authorList>
    </citation>
    <scope>NUCLEOTIDE SEQUENCE [LARGE SCALE GENOMIC DNA]</scope>
    <source>
        <strain evidence="3">FD-334 SS-4</strain>
    </source>
</reference>
<sequence length="788" mass="87963">MSTDVSESIPQNLLVFRTITHLLSLLPRTPPSNPISVFNQKQDGSHAMRQQLKLSDAFARLAVAEHDVVTVSVKSYGYSSDGLEVIAAMNQKEPGDSDNSGQNTVLHRGLPTRIILWVVAFFLTRKIIQATQPRVSYQKIQQRFGNEKLSKPFIDSLESVAADAVPKPSTSTWIQWHNGLSNDKEEAMHDYILLTDFVIRSENDDKILADKKFPELLVLAKHMLNGGTSTEGSTDPITSIYNDATRSEFHTLLTQLLTCFGNALKDLCTSDTTSTAENPCDTTSTAENHSKSRKVAMTKVQMYVYALLRMSRGQAFRVHIQNIRHLLSDWYRTNRPPPRTESRTDTDSNSGNVNEAEVDEDLEAIQPQIYSGVIPQNFIDWLQLVVAHFDAVDVVYRFVTSSSFHYNYISATILVSPTSPKEIYPWRKMLVDPIFPQMHNDLVQKLSISNIDLLNFLEVAVSQATATSTRFDWIKGVQTTWKKKPNSANLDHLIDNLVQAHEADKQHLQMLITKEEDADEKAELEKQALLASDLHDTAEAINNMIAPWRSLSSQIYDLQKQAEAKGRLGEEEVTKNILEKKDKLLADFLPLTMGITMKVQKLFCELQAHVRPGDYLLRSFDQKLLPSSIHCEACLASLLDNFTAKYQETDSDPSQYGTLTAVLDITKGYDRIIGVSKCCCPVCSTFLDVMQEDVKGLPFVVQGSHSIISACTLPPWTPAAVVNEMVSRFGALLRQDLVSLMQRLNADSGSGFGRNHSDSTGSDTYSNYSSESAPEGMNQNVAANAWAS</sequence>
<dbReference type="AlphaFoldDB" id="A0A0D2P2S6"/>
<dbReference type="Proteomes" id="UP000054270">
    <property type="component" value="Unassembled WGS sequence"/>
</dbReference>
<dbReference type="EMBL" id="KN817662">
    <property type="protein sequence ID" value="KJA14870.1"/>
    <property type="molecule type" value="Genomic_DNA"/>
</dbReference>
<keyword evidence="3" id="KW-1185">Reference proteome</keyword>
<feature type="compositionally biased region" description="Polar residues" evidence="1">
    <location>
        <begin position="271"/>
        <end position="287"/>
    </location>
</feature>
<protein>
    <submittedName>
        <fullName evidence="2">Uncharacterized protein</fullName>
    </submittedName>
</protein>
<evidence type="ECO:0000256" key="1">
    <source>
        <dbReference type="SAM" id="MobiDB-lite"/>
    </source>
</evidence>
<accession>A0A0D2P2S6</accession>
<gene>
    <name evidence="2" type="ORF">HYPSUDRAFT_59125</name>
</gene>
<dbReference type="OrthoDB" id="3070940at2759"/>
<evidence type="ECO:0000313" key="2">
    <source>
        <dbReference type="EMBL" id="KJA14870.1"/>
    </source>
</evidence>
<proteinExistence type="predicted"/>
<organism evidence="2 3">
    <name type="scientific">Hypholoma sublateritium (strain FD-334 SS-4)</name>
    <dbReference type="NCBI Taxonomy" id="945553"/>
    <lineage>
        <taxon>Eukaryota</taxon>
        <taxon>Fungi</taxon>
        <taxon>Dikarya</taxon>
        <taxon>Basidiomycota</taxon>
        <taxon>Agaricomycotina</taxon>
        <taxon>Agaricomycetes</taxon>
        <taxon>Agaricomycetidae</taxon>
        <taxon>Agaricales</taxon>
        <taxon>Agaricineae</taxon>
        <taxon>Strophariaceae</taxon>
        <taxon>Hypholoma</taxon>
    </lineage>
</organism>